<evidence type="ECO:0000256" key="3">
    <source>
        <dbReference type="ARBA" id="ARBA00022729"/>
    </source>
</evidence>
<comment type="similarity">
    <text evidence="1">Belongs to the leucine-binding protein family.</text>
</comment>
<dbReference type="AlphaFoldDB" id="A0AAE2ZMG1"/>
<evidence type="ECO:0000256" key="5">
    <source>
        <dbReference type="SAM" id="SignalP"/>
    </source>
</evidence>
<accession>A0AAE2ZMG1</accession>
<dbReference type="Proteomes" id="UP001196509">
    <property type="component" value="Unassembled WGS sequence"/>
</dbReference>
<dbReference type="Pfam" id="PF13458">
    <property type="entry name" value="Peripla_BP_6"/>
    <property type="match status" value="1"/>
</dbReference>
<name>A0AAE2ZMG1_9HYPH</name>
<reference evidence="7" key="1">
    <citation type="submission" date="2021-08" db="EMBL/GenBank/DDBJ databases">
        <title>Hoeflea bacterium WL0058 sp. nov., isolated from the sediment.</title>
        <authorList>
            <person name="Wang L."/>
            <person name="Zhang D."/>
        </authorList>
    </citation>
    <scope>NUCLEOTIDE SEQUENCE</scope>
    <source>
        <strain evidence="7">WL0058</strain>
    </source>
</reference>
<dbReference type="PRINTS" id="PR00337">
    <property type="entry name" value="LEUILEVALBP"/>
</dbReference>
<proteinExistence type="inferred from homology"/>
<dbReference type="PANTHER" id="PTHR30483">
    <property type="entry name" value="LEUCINE-SPECIFIC-BINDING PROTEIN"/>
    <property type="match status" value="1"/>
</dbReference>
<gene>
    <name evidence="7" type="ORF">K1W69_15845</name>
</gene>
<dbReference type="Gene3D" id="3.40.50.2300">
    <property type="match status" value="2"/>
</dbReference>
<evidence type="ECO:0000259" key="6">
    <source>
        <dbReference type="Pfam" id="PF13458"/>
    </source>
</evidence>
<dbReference type="InterPro" id="IPR028082">
    <property type="entry name" value="Peripla_BP_I"/>
</dbReference>
<dbReference type="PANTHER" id="PTHR30483:SF6">
    <property type="entry name" value="PERIPLASMIC BINDING PROTEIN OF ABC TRANSPORTER FOR NATURAL AMINO ACIDS"/>
    <property type="match status" value="1"/>
</dbReference>
<keyword evidence="3 5" id="KW-0732">Signal</keyword>
<feature type="domain" description="Leucine-binding protein" evidence="6">
    <location>
        <begin position="25"/>
        <end position="364"/>
    </location>
</feature>
<keyword evidence="2" id="KW-0813">Transport</keyword>
<organism evidence="7 8">
    <name type="scientific">Flavimaribacter sediminis</name>
    <dbReference type="NCBI Taxonomy" id="2865987"/>
    <lineage>
        <taxon>Bacteria</taxon>
        <taxon>Pseudomonadati</taxon>
        <taxon>Pseudomonadota</taxon>
        <taxon>Alphaproteobacteria</taxon>
        <taxon>Hyphomicrobiales</taxon>
        <taxon>Rhizobiaceae</taxon>
        <taxon>Flavimaribacter</taxon>
    </lineage>
</organism>
<dbReference type="InterPro" id="IPR000709">
    <property type="entry name" value="Leu_Ile_Val-bd"/>
</dbReference>
<dbReference type="SUPFAM" id="SSF53822">
    <property type="entry name" value="Periplasmic binding protein-like I"/>
    <property type="match status" value="1"/>
</dbReference>
<dbReference type="EMBL" id="JAICBX010000003">
    <property type="protein sequence ID" value="MBW8638669.1"/>
    <property type="molecule type" value="Genomic_DNA"/>
</dbReference>
<dbReference type="InterPro" id="IPR051010">
    <property type="entry name" value="BCAA_transport"/>
</dbReference>
<dbReference type="RefSeq" id="WP_220229408.1">
    <property type="nucleotide sequence ID" value="NZ_JAICBX010000003.1"/>
</dbReference>
<sequence length="378" mass="39739">MKILPVILSVASILGASVAAQAESILIGISNPYTGPAAIAAEREKWGIDLAVEEINEAGGLLGMQIELLPMDNKCNPSEAVNVANKLVEAKVNVIIGAHCSSATLATMPIIEKAGIPMVTAVSTSPAITDQSGVGGNKWEFRINPSDAAMMKTLAGYLANSGKFSKVAIIGEDTDFGRGGAGAFAEFAKEAGVEIISTDFAPQGLPDFTPVLTKVSRSKPDAIALFQLGSDQLTMLRNAMQLGLTIPYTGRAELGGQNEELISAGGMEGSVSAWTYSPEIDTPENKAFAEKIKVKHEISPVLQTWAGYDSVNIIAQAIKEAGSAEPAAIRDALEKIEFTTVMGKTISFDDYNQAGEIVVILGVNDNKVDILSLEQVAK</sequence>
<evidence type="ECO:0000313" key="8">
    <source>
        <dbReference type="Proteomes" id="UP001196509"/>
    </source>
</evidence>
<evidence type="ECO:0000256" key="1">
    <source>
        <dbReference type="ARBA" id="ARBA00010062"/>
    </source>
</evidence>
<dbReference type="CDD" id="cd19980">
    <property type="entry name" value="PBP1_ABC_ligand_binding-like"/>
    <property type="match status" value="1"/>
</dbReference>
<keyword evidence="4" id="KW-0029">Amino-acid transport</keyword>
<evidence type="ECO:0000256" key="4">
    <source>
        <dbReference type="ARBA" id="ARBA00022970"/>
    </source>
</evidence>
<keyword evidence="8" id="KW-1185">Reference proteome</keyword>
<evidence type="ECO:0000256" key="2">
    <source>
        <dbReference type="ARBA" id="ARBA00022448"/>
    </source>
</evidence>
<feature type="chain" id="PRO_5042247645" evidence="5">
    <location>
        <begin position="23"/>
        <end position="378"/>
    </location>
</feature>
<dbReference type="GO" id="GO:0006865">
    <property type="term" value="P:amino acid transport"/>
    <property type="evidence" value="ECO:0007669"/>
    <property type="project" value="UniProtKB-KW"/>
</dbReference>
<evidence type="ECO:0000313" key="7">
    <source>
        <dbReference type="EMBL" id="MBW8638669.1"/>
    </source>
</evidence>
<comment type="caution">
    <text evidence="7">The sequence shown here is derived from an EMBL/GenBank/DDBJ whole genome shotgun (WGS) entry which is preliminary data.</text>
</comment>
<feature type="signal peptide" evidence="5">
    <location>
        <begin position="1"/>
        <end position="22"/>
    </location>
</feature>
<dbReference type="InterPro" id="IPR028081">
    <property type="entry name" value="Leu-bd"/>
</dbReference>
<protein>
    <submittedName>
        <fullName evidence="7">ABC transporter substrate-binding protein</fullName>
    </submittedName>
</protein>